<dbReference type="AlphaFoldDB" id="A0A0E9TFT3"/>
<reference evidence="1" key="1">
    <citation type="submission" date="2014-11" db="EMBL/GenBank/DDBJ databases">
        <authorList>
            <person name="Amaro Gonzalez C."/>
        </authorList>
    </citation>
    <scope>NUCLEOTIDE SEQUENCE</scope>
</reference>
<proteinExistence type="predicted"/>
<reference evidence="1" key="2">
    <citation type="journal article" date="2015" name="Fish Shellfish Immunol.">
        <title>Early steps in the European eel (Anguilla anguilla)-Vibrio vulnificus interaction in the gills: Role of the RtxA13 toxin.</title>
        <authorList>
            <person name="Callol A."/>
            <person name="Pajuelo D."/>
            <person name="Ebbesson L."/>
            <person name="Teles M."/>
            <person name="MacKenzie S."/>
            <person name="Amaro C."/>
        </authorList>
    </citation>
    <scope>NUCLEOTIDE SEQUENCE</scope>
</reference>
<evidence type="ECO:0000313" key="1">
    <source>
        <dbReference type="EMBL" id="JAH52302.1"/>
    </source>
</evidence>
<organism evidence="1">
    <name type="scientific">Anguilla anguilla</name>
    <name type="common">European freshwater eel</name>
    <name type="synonym">Muraena anguilla</name>
    <dbReference type="NCBI Taxonomy" id="7936"/>
    <lineage>
        <taxon>Eukaryota</taxon>
        <taxon>Metazoa</taxon>
        <taxon>Chordata</taxon>
        <taxon>Craniata</taxon>
        <taxon>Vertebrata</taxon>
        <taxon>Euteleostomi</taxon>
        <taxon>Actinopterygii</taxon>
        <taxon>Neopterygii</taxon>
        <taxon>Teleostei</taxon>
        <taxon>Anguilliformes</taxon>
        <taxon>Anguillidae</taxon>
        <taxon>Anguilla</taxon>
    </lineage>
</organism>
<dbReference type="EMBL" id="GBXM01055025">
    <property type="protein sequence ID" value="JAH53552.1"/>
    <property type="molecule type" value="Transcribed_RNA"/>
</dbReference>
<sequence>MIAVEGANCSHKILKATSALCRIKYTRSSGLEAEAGNWLGRGRPD</sequence>
<accession>A0A0E9TFT3</accession>
<dbReference type="EMBL" id="GBXM01056275">
    <property type="protein sequence ID" value="JAH52302.1"/>
    <property type="molecule type" value="Transcribed_RNA"/>
</dbReference>
<name>A0A0E9TFT3_ANGAN</name>
<protein>
    <submittedName>
        <fullName evidence="1">Uncharacterized protein</fullName>
    </submittedName>
</protein>